<feature type="domain" description="OmpA-like" evidence="6">
    <location>
        <begin position="438"/>
        <end position="559"/>
    </location>
</feature>
<dbReference type="PANTHER" id="PTHR30329:SF21">
    <property type="entry name" value="LIPOPROTEIN YIAD-RELATED"/>
    <property type="match status" value="1"/>
</dbReference>
<gene>
    <name evidence="7" type="ORF">C7H61_05680</name>
</gene>
<name>A0A2T1NGR8_9FLAO</name>
<feature type="chain" id="PRO_5015467411" description="OmpA-like domain-containing protein" evidence="5">
    <location>
        <begin position="20"/>
        <end position="559"/>
    </location>
</feature>
<dbReference type="AlphaFoldDB" id="A0A2T1NGR8"/>
<accession>A0A2T1NGR8</accession>
<dbReference type="PANTHER" id="PTHR30329">
    <property type="entry name" value="STATOR ELEMENT OF FLAGELLAR MOTOR COMPLEX"/>
    <property type="match status" value="1"/>
</dbReference>
<sequence length="559" mass="61358">MKKVLLTILSFVACTAVFAQDLPTNPEPGKCYVRCVTPDVWVNQDVTVQVAPAYKKLSVVPASYNTVTEEVIVQKAGTELSVVPAKYETQNFDVVVQEASQKLEIIPSSVSYEEETVVVQEASQRLEVVPAVYETRTFEVVTQPATQRLEVIPAKYETREETVVVQSASQKLEVIPAVWGTQTITYKKREFGNTLKVVPAKFTSSYQVIEVKPATAKWEMSDTPAAECQSSDPNDCRYWCYKSVPAQNITINTTELASDASVITTPGCDNSNGGADDCGMATYTQKVIETPATTRVIDIPAVTKTVKKTVMVTPPTTRVIEVPAITKTMERVVMVTPPTTRVIDIPAVTKTVKKKIITPETTRVVAIPEVTQTMKRVVMSTPPTTRTIDIAEKRSTIKKTVLASDARVEESVVPAVNKTVTKEVLQTKGGLTTWKEVDCKLVEYNDLNINWNLGSATLTPAAKAEIDAKLLPVLADGVSVEIASHTDSRGSKESNRLLSERRAQAVTNYLISKGINSSRITSNGYGESRLTNRCSDGVSCTEREHLANRRTQFRVINSK</sequence>
<dbReference type="Pfam" id="PF00691">
    <property type="entry name" value="OmpA"/>
    <property type="match status" value="1"/>
</dbReference>
<dbReference type="Proteomes" id="UP000238430">
    <property type="component" value="Unassembled WGS sequence"/>
</dbReference>
<keyword evidence="5" id="KW-0732">Signal</keyword>
<dbReference type="PROSITE" id="PS51123">
    <property type="entry name" value="OMPA_2"/>
    <property type="match status" value="1"/>
</dbReference>
<dbReference type="InterPro" id="IPR036737">
    <property type="entry name" value="OmpA-like_sf"/>
</dbReference>
<dbReference type="EMBL" id="PXOT01000020">
    <property type="protein sequence ID" value="PSG92067.1"/>
    <property type="molecule type" value="Genomic_DNA"/>
</dbReference>
<dbReference type="Gene3D" id="3.30.1330.60">
    <property type="entry name" value="OmpA-like domain"/>
    <property type="match status" value="1"/>
</dbReference>
<dbReference type="SUPFAM" id="SSF103088">
    <property type="entry name" value="OmpA-like"/>
    <property type="match status" value="1"/>
</dbReference>
<dbReference type="CDD" id="cd07185">
    <property type="entry name" value="OmpA_C-like"/>
    <property type="match status" value="1"/>
</dbReference>
<protein>
    <recommendedName>
        <fullName evidence="6">OmpA-like domain-containing protein</fullName>
    </recommendedName>
</protein>
<keyword evidence="2 4" id="KW-0472">Membrane</keyword>
<reference evidence="7 8" key="1">
    <citation type="submission" date="2018-03" db="EMBL/GenBank/DDBJ databases">
        <title>Mesoflavibacter sp. HG37 and Mesoflavibacter sp. HG96 sp.nov., two marine bacteria isolated from seawater of Western Pacific Ocean.</title>
        <authorList>
            <person name="Cheng H."/>
            <person name="Wu Y.-H."/>
            <person name="Guo L.-L."/>
            <person name="Xu X.-W."/>
        </authorList>
    </citation>
    <scope>NUCLEOTIDE SEQUENCE [LARGE SCALE GENOMIC DNA]</scope>
    <source>
        <strain evidence="7 8">KCTC 42117</strain>
    </source>
</reference>
<organism evidence="7 8">
    <name type="scientific">Mesoflavibacter zeaxanthinifaciens subsp. sabulilitoris</name>
    <dbReference type="NCBI Taxonomy" id="1520893"/>
    <lineage>
        <taxon>Bacteria</taxon>
        <taxon>Pseudomonadati</taxon>
        <taxon>Bacteroidota</taxon>
        <taxon>Flavobacteriia</taxon>
        <taxon>Flavobacteriales</taxon>
        <taxon>Flavobacteriaceae</taxon>
        <taxon>Mesoflavibacter</taxon>
    </lineage>
</organism>
<comment type="caution">
    <text evidence="7">The sequence shown here is derived from an EMBL/GenBank/DDBJ whole genome shotgun (WGS) entry which is preliminary data.</text>
</comment>
<evidence type="ECO:0000313" key="8">
    <source>
        <dbReference type="Proteomes" id="UP000238430"/>
    </source>
</evidence>
<evidence type="ECO:0000256" key="2">
    <source>
        <dbReference type="ARBA" id="ARBA00023136"/>
    </source>
</evidence>
<evidence type="ECO:0000256" key="3">
    <source>
        <dbReference type="ARBA" id="ARBA00023237"/>
    </source>
</evidence>
<dbReference type="PRINTS" id="PR01021">
    <property type="entry name" value="OMPADOMAIN"/>
</dbReference>
<evidence type="ECO:0000256" key="5">
    <source>
        <dbReference type="SAM" id="SignalP"/>
    </source>
</evidence>
<proteinExistence type="predicted"/>
<dbReference type="OrthoDB" id="9782229at2"/>
<dbReference type="InterPro" id="IPR006664">
    <property type="entry name" value="OMP_bac"/>
</dbReference>
<evidence type="ECO:0000313" key="7">
    <source>
        <dbReference type="EMBL" id="PSG92067.1"/>
    </source>
</evidence>
<dbReference type="GO" id="GO:0009279">
    <property type="term" value="C:cell outer membrane"/>
    <property type="evidence" value="ECO:0007669"/>
    <property type="project" value="UniProtKB-SubCell"/>
</dbReference>
<evidence type="ECO:0000256" key="1">
    <source>
        <dbReference type="ARBA" id="ARBA00004442"/>
    </source>
</evidence>
<dbReference type="InterPro" id="IPR050330">
    <property type="entry name" value="Bact_OuterMem_StrucFunc"/>
</dbReference>
<evidence type="ECO:0000259" key="6">
    <source>
        <dbReference type="PROSITE" id="PS51123"/>
    </source>
</evidence>
<keyword evidence="8" id="KW-1185">Reference proteome</keyword>
<comment type="subcellular location">
    <subcellularLocation>
        <location evidence="1">Cell outer membrane</location>
    </subcellularLocation>
</comment>
<evidence type="ECO:0000256" key="4">
    <source>
        <dbReference type="PROSITE-ProRule" id="PRU00473"/>
    </source>
</evidence>
<keyword evidence="3" id="KW-0998">Cell outer membrane</keyword>
<dbReference type="InterPro" id="IPR006665">
    <property type="entry name" value="OmpA-like"/>
</dbReference>
<feature type="signal peptide" evidence="5">
    <location>
        <begin position="1"/>
        <end position="19"/>
    </location>
</feature>